<dbReference type="Proteomes" id="UP001162162">
    <property type="component" value="Unassembled WGS sequence"/>
</dbReference>
<proteinExistence type="predicted"/>
<organism evidence="2 3">
    <name type="scientific">Aromia moschata</name>
    <dbReference type="NCBI Taxonomy" id="1265417"/>
    <lineage>
        <taxon>Eukaryota</taxon>
        <taxon>Metazoa</taxon>
        <taxon>Ecdysozoa</taxon>
        <taxon>Arthropoda</taxon>
        <taxon>Hexapoda</taxon>
        <taxon>Insecta</taxon>
        <taxon>Pterygota</taxon>
        <taxon>Neoptera</taxon>
        <taxon>Endopterygota</taxon>
        <taxon>Coleoptera</taxon>
        <taxon>Polyphaga</taxon>
        <taxon>Cucujiformia</taxon>
        <taxon>Chrysomeloidea</taxon>
        <taxon>Cerambycidae</taxon>
        <taxon>Cerambycinae</taxon>
        <taxon>Callichromatini</taxon>
        <taxon>Aromia</taxon>
    </lineage>
</organism>
<protein>
    <recommendedName>
        <fullName evidence="1">PiggyBac transposable element-derived protein domain-containing protein</fullName>
    </recommendedName>
</protein>
<dbReference type="PANTHER" id="PTHR46599:SF6">
    <property type="entry name" value="DUAL SPECIFICITY PHOSPHATASE 26"/>
    <property type="match status" value="1"/>
</dbReference>
<sequence length="252" mass="29286">MNVEDLWKKNGSGIEMFRLSMSLGKDRFLIRHIRFDDIETLSDAFVDICKSVYTPYHYVTIDEKLETFRGRCSFRQYIPNKPNKYGLKIFALFDSKTYYTCNLEVYVGKQPSGPYEVSNSPGSVVERLSEHIRGTGRNITVDNWFTSIDLIERLKTNFRLTLLGTIRKNKRASPSIFKSSEPSRENIYVCLLSEKNVPWYRIFRNQKKKVLLVSSMHYYDDIDEDTGKPEIIKRLWSLEGDVASATGKKSTN</sequence>
<dbReference type="PANTHER" id="PTHR46599">
    <property type="entry name" value="PIGGYBAC TRANSPOSABLE ELEMENT-DERIVED PROTEIN 4"/>
    <property type="match status" value="1"/>
</dbReference>
<evidence type="ECO:0000313" key="2">
    <source>
        <dbReference type="EMBL" id="KAJ8948964.1"/>
    </source>
</evidence>
<dbReference type="InterPro" id="IPR029526">
    <property type="entry name" value="PGBD"/>
</dbReference>
<name>A0AAV8YDK3_9CUCU</name>
<dbReference type="AlphaFoldDB" id="A0AAV8YDK3"/>
<keyword evidence="3" id="KW-1185">Reference proteome</keyword>
<comment type="caution">
    <text evidence="2">The sequence shown here is derived from an EMBL/GenBank/DDBJ whole genome shotgun (WGS) entry which is preliminary data.</text>
</comment>
<feature type="domain" description="PiggyBac transposable element-derived protein" evidence="1">
    <location>
        <begin position="2"/>
        <end position="221"/>
    </location>
</feature>
<dbReference type="Pfam" id="PF13843">
    <property type="entry name" value="DDE_Tnp_1_7"/>
    <property type="match status" value="1"/>
</dbReference>
<evidence type="ECO:0000259" key="1">
    <source>
        <dbReference type="Pfam" id="PF13843"/>
    </source>
</evidence>
<reference evidence="2" key="1">
    <citation type="journal article" date="2023" name="Insect Mol. Biol.">
        <title>Genome sequencing provides insights into the evolution of gene families encoding plant cell wall-degrading enzymes in longhorned beetles.</title>
        <authorList>
            <person name="Shin N.R."/>
            <person name="Okamura Y."/>
            <person name="Kirsch R."/>
            <person name="Pauchet Y."/>
        </authorList>
    </citation>
    <scope>NUCLEOTIDE SEQUENCE</scope>
    <source>
        <strain evidence="2">AMC_N1</strain>
    </source>
</reference>
<gene>
    <name evidence="2" type="ORF">NQ318_022988</name>
</gene>
<accession>A0AAV8YDK3</accession>
<dbReference type="EMBL" id="JAPWTK010000126">
    <property type="protein sequence ID" value="KAJ8948964.1"/>
    <property type="molecule type" value="Genomic_DNA"/>
</dbReference>
<evidence type="ECO:0000313" key="3">
    <source>
        <dbReference type="Proteomes" id="UP001162162"/>
    </source>
</evidence>